<dbReference type="VEuPathDB" id="FungiDB:PC110_g22671"/>
<keyword evidence="7" id="KW-0695">RNA-directed DNA polymerase</keyword>
<evidence type="ECO:0000313" key="11">
    <source>
        <dbReference type="Proteomes" id="UP000251314"/>
    </source>
</evidence>
<comment type="caution">
    <text evidence="10">The sequence shown here is derived from an EMBL/GenBank/DDBJ whole genome shotgun (WGS) entry which is preliminary data.</text>
</comment>
<evidence type="ECO:0000256" key="8">
    <source>
        <dbReference type="ARBA" id="ARBA00022932"/>
    </source>
</evidence>
<organism evidence="10 11">
    <name type="scientific">Phytophthora cactorum</name>
    <dbReference type="NCBI Taxonomy" id="29920"/>
    <lineage>
        <taxon>Eukaryota</taxon>
        <taxon>Sar</taxon>
        <taxon>Stramenopiles</taxon>
        <taxon>Oomycota</taxon>
        <taxon>Peronosporomycetes</taxon>
        <taxon>Peronosporales</taxon>
        <taxon>Peronosporaceae</taxon>
        <taxon>Phytophthora</taxon>
    </lineage>
</organism>
<reference evidence="10 11" key="1">
    <citation type="submission" date="2018-01" db="EMBL/GenBank/DDBJ databases">
        <title>Draft genome of the strawberry crown rot pathogen Phytophthora cactorum.</title>
        <authorList>
            <person name="Armitage A.D."/>
            <person name="Lysoe E."/>
            <person name="Nellist C.F."/>
            <person name="Harrison R.J."/>
            <person name="Brurberg M.B."/>
        </authorList>
    </citation>
    <scope>NUCLEOTIDE SEQUENCE [LARGE SCALE GENOMIC DNA]</scope>
    <source>
        <strain evidence="10 11">10300</strain>
    </source>
</reference>
<keyword evidence="11" id="KW-1185">Reference proteome</keyword>
<evidence type="ECO:0000256" key="9">
    <source>
        <dbReference type="ARBA" id="ARBA00023172"/>
    </source>
</evidence>
<dbReference type="AlphaFoldDB" id="A0A329RAK1"/>
<keyword evidence="8" id="KW-0548">Nucleotidyltransferase</keyword>
<keyword evidence="2" id="KW-0479">Metal-binding</keyword>
<dbReference type="OrthoDB" id="124512at2759"/>
<dbReference type="Proteomes" id="UP000251314">
    <property type="component" value="Unassembled WGS sequence"/>
</dbReference>
<dbReference type="STRING" id="29920.A0A329RAK1"/>
<dbReference type="PANTHER" id="PTHR42648">
    <property type="entry name" value="TRANSPOSASE, PUTATIVE-RELATED"/>
    <property type="match status" value="1"/>
</dbReference>
<evidence type="ECO:0000256" key="6">
    <source>
        <dbReference type="ARBA" id="ARBA00022908"/>
    </source>
</evidence>
<accession>A0A329RAK1</accession>
<evidence type="ECO:0000256" key="2">
    <source>
        <dbReference type="ARBA" id="ARBA00022723"/>
    </source>
</evidence>
<gene>
    <name evidence="10" type="ORF">PC110_g22671</name>
</gene>
<dbReference type="GO" id="GO:0003964">
    <property type="term" value="F:RNA-directed DNA polymerase activity"/>
    <property type="evidence" value="ECO:0007669"/>
    <property type="project" value="UniProtKB-KW"/>
</dbReference>
<evidence type="ECO:0008006" key="12">
    <source>
        <dbReference type="Google" id="ProtNLM"/>
    </source>
</evidence>
<keyword evidence="3" id="KW-0255">Endonuclease</keyword>
<dbReference type="SUPFAM" id="SSF53098">
    <property type="entry name" value="Ribonuclease H-like"/>
    <property type="match status" value="1"/>
</dbReference>
<keyword evidence="4" id="KW-0378">Hydrolase</keyword>
<dbReference type="InterPro" id="IPR012337">
    <property type="entry name" value="RNaseH-like_sf"/>
</dbReference>
<keyword evidence="6" id="KW-0229">DNA integration</keyword>
<dbReference type="GO" id="GO:0006310">
    <property type="term" value="P:DNA recombination"/>
    <property type="evidence" value="ECO:0007669"/>
    <property type="project" value="UniProtKB-KW"/>
</dbReference>
<dbReference type="GO" id="GO:0003887">
    <property type="term" value="F:DNA-directed DNA polymerase activity"/>
    <property type="evidence" value="ECO:0007669"/>
    <property type="project" value="UniProtKB-KW"/>
</dbReference>
<dbReference type="GO" id="GO:0003676">
    <property type="term" value="F:nucleic acid binding"/>
    <property type="evidence" value="ECO:0007669"/>
    <property type="project" value="InterPro"/>
</dbReference>
<protein>
    <recommendedName>
        <fullName evidence="12">Integrase catalytic domain-containing protein</fullName>
    </recommendedName>
</protein>
<dbReference type="PANTHER" id="PTHR42648:SF11">
    <property type="entry name" value="TRANSPOSON TY4-P GAG-POL POLYPROTEIN"/>
    <property type="match status" value="1"/>
</dbReference>
<evidence type="ECO:0000256" key="7">
    <source>
        <dbReference type="ARBA" id="ARBA00022918"/>
    </source>
</evidence>
<dbReference type="EMBL" id="MJFZ01002266">
    <property type="protein sequence ID" value="RAW20886.1"/>
    <property type="molecule type" value="Genomic_DNA"/>
</dbReference>
<keyword evidence="8" id="KW-0808">Transferase</keyword>
<keyword evidence="5" id="KW-0460">Magnesium</keyword>
<evidence type="ECO:0000256" key="4">
    <source>
        <dbReference type="ARBA" id="ARBA00022801"/>
    </source>
</evidence>
<dbReference type="InterPro" id="IPR039537">
    <property type="entry name" value="Retrotran_Ty1/copia-like"/>
</dbReference>
<dbReference type="InterPro" id="IPR036397">
    <property type="entry name" value="RNaseH_sf"/>
</dbReference>
<dbReference type="GO" id="GO:0016787">
    <property type="term" value="F:hydrolase activity"/>
    <property type="evidence" value="ECO:0007669"/>
    <property type="project" value="UniProtKB-KW"/>
</dbReference>
<proteinExistence type="predicted"/>
<keyword evidence="1" id="KW-0540">Nuclease</keyword>
<evidence type="ECO:0000256" key="1">
    <source>
        <dbReference type="ARBA" id="ARBA00022722"/>
    </source>
</evidence>
<evidence type="ECO:0000256" key="5">
    <source>
        <dbReference type="ARBA" id="ARBA00022842"/>
    </source>
</evidence>
<keyword evidence="9" id="KW-0233">DNA recombination</keyword>
<evidence type="ECO:0000256" key="3">
    <source>
        <dbReference type="ARBA" id="ARBA00022759"/>
    </source>
</evidence>
<dbReference type="GO" id="GO:0004519">
    <property type="term" value="F:endonuclease activity"/>
    <property type="evidence" value="ECO:0007669"/>
    <property type="project" value="UniProtKB-KW"/>
</dbReference>
<dbReference type="GO" id="GO:0046872">
    <property type="term" value="F:metal ion binding"/>
    <property type="evidence" value="ECO:0007669"/>
    <property type="project" value="UniProtKB-KW"/>
</dbReference>
<evidence type="ECO:0000313" key="10">
    <source>
        <dbReference type="EMBL" id="RAW20886.1"/>
    </source>
</evidence>
<name>A0A329RAK1_9STRA</name>
<sequence>MEERSEVYDKFELLYEHVKTQSRCALRCDNARELTSLCGLCEKKYGMECSLIVKHTPEQNGIPERMKRTVTGQMRCLLAHFHLPQELGAEATVTTAYYINIVPNSTKGVQVP</sequence>
<dbReference type="GO" id="GO:0015074">
    <property type="term" value="P:DNA integration"/>
    <property type="evidence" value="ECO:0007669"/>
    <property type="project" value="UniProtKB-KW"/>
</dbReference>
<dbReference type="Gene3D" id="3.30.420.10">
    <property type="entry name" value="Ribonuclease H-like superfamily/Ribonuclease H"/>
    <property type="match status" value="1"/>
</dbReference>
<keyword evidence="8" id="KW-0239">DNA-directed DNA polymerase</keyword>